<dbReference type="PANTHER" id="PTHR11820">
    <property type="entry name" value="ACYLPYRUVASE"/>
    <property type="match status" value="1"/>
</dbReference>
<dbReference type="GeneID" id="25289840"/>
<accession>A0A0D2JMI6</accession>
<dbReference type="GO" id="GO:0050163">
    <property type="term" value="F:oxaloacetate tautomerase activity"/>
    <property type="evidence" value="ECO:0007669"/>
    <property type="project" value="UniProtKB-ARBA"/>
</dbReference>
<evidence type="ECO:0000259" key="3">
    <source>
        <dbReference type="Pfam" id="PF01557"/>
    </source>
</evidence>
<dbReference type="PANTHER" id="PTHR11820:SF7">
    <property type="entry name" value="ACYLPYRUVASE FAHD1, MITOCHONDRIAL"/>
    <property type="match status" value="1"/>
</dbReference>
<dbReference type="FunFam" id="3.90.850.10:FF:000002">
    <property type="entry name" value="2-hydroxyhepta-2,4-diene-1,7-dioate isomerase"/>
    <property type="match status" value="1"/>
</dbReference>
<keyword evidence="2" id="KW-0479">Metal-binding</keyword>
<dbReference type="EMBL" id="KN847475">
    <property type="protein sequence ID" value="KIX10685.1"/>
    <property type="molecule type" value="Genomic_DNA"/>
</dbReference>
<sequence length="272" mass="29603">MNMDGFVRFLDDCAQTNYGAITKIQLQADLTGQSVKVLRGDPFSGFIPTNDVKVVSKILCPLERTPVVACTGLNYKTHAREAGLELGPFPKIFFKPADTLNGPYDDVLVRSEVQEMMDYEGEFVVVMARDAKDVPANQALNYVLGFTIGNDVSARNFSLPDTSGKCFDGFAPIGPAIITTAAIPDPQKLSFTTKVNGIVRQTTSTEDMNWTVAEIIEHLSRGTTLRQGTVIMTGTPTGIGMFIKPKGFIQDGDFVSVELDGFGGLANKFVWQ</sequence>
<keyword evidence="5" id="KW-1185">Reference proteome</keyword>
<organism evidence="4 5">
    <name type="scientific">Rhinocladiella mackenziei CBS 650.93</name>
    <dbReference type="NCBI Taxonomy" id="1442369"/>
    <lineage>
        <taxon>Eukaryota</taxon>
        <taxon>Fungi</taxon>
        <taxon>Dikarya</taxon>
        <taxon>Ascomycota</taxon>
        <taxon>Pezizomycotina</taxon>
        <taxon>Eurotiomycetes</taxon>
        <taxon>Chaetothyriomycetidae</taxon>
        <taxon>Chaetothyriales</taxon>
        <taxon>Herpotrichiellaceae</taxon>
        <taxon>Rhinocladiella</taxon>
    </lineage>
</organism>
<dbReference type="HOGENOM" id="CLU_028458_2_1_1"/>
<dbReference type="GO" id="GO:0018773">
    <property type="term" value="F:acetylpyruvate hydrolase activity"/>
    <property type="evidence" value="ECO:0007669"/>
    <property type="project" value="TreeGrafter"/>
</dbReference>
<protein>
    <recommendedName>
        <fullName evidence="3">Fumarylacetoacetase-like C-terminal domain-containing protein</fullName>
    </recommendedName>
</protein>
<dbReference type="STRING" id="1442369.A0A0D2JMI6"/>
<dbReference type="SUPFAM" id="SSF56529">
    <property type="entry name" value="FAH"/>
    <property type="match status" value="1"/>
</dbReference>
<evidence type="ECO:0000256" key="2">
    <source>
        <dbReference type="ARBA" id="ARBA00022723"/>
    </source>
</evidence>
<evidence type="ECO:0000313" key="4">
    <source>
        <dbReference type="EMBL" id="KIX10685.1"/>
    </source>
</evidence>
<gene>
    <name evidence="4" type="ORF">Z518_01769</name>
</gene>
<proteinExistence type="inferred from homology"/>
<feature type="domain" description="Fumarylacetoacetase-like C-terminal" evidence="3">
    <location>
        <begin position="68"/>
        <end position="269"/>
    </location>
</feature>
<reference evidence="4 5" key="1">
    <citation type="submission" date="2015-01" db="EMBL/GenBank/DDBJ databases">
        <title>The Genome Sequence of Rhinocladiella mackenzie CBS 650.93.</title>
        <authorList>
            <consortium name="The Broad Institute Genomics Platform"/>
            <person name="Cuomo C."/>
            <person name="de Hoog S."/>
            <person name="Gorbushina A."/>
            <person name="Stielow B."/>
            <person name="Teixiera M."/>
            <person name="Abouelleil A."/>
            <person name="Chapman S.B."/>
            <person name="Priest M."/>
            <person name="Young S.K."/>
            <person name="Wortman J."/>
            <person name="Nusbaum C."/>
            <person name="Birren B."/>
        </authorList>
    </citation>
    <scope>NUCLEOTIDE SEQUENCE [LARGE SCALE GENOMIC DNA]</scope>
    <source>
        <strain evidence="4 5">CBS 650.93</strain>
    </source>
</reference>
<dbReference type="RefSeq" id="XP_013277821.1">
    <property type="nucleotide sequence ID" value="XM_013422367.1"/>
</dbReference>
<dbReference type="Gene3D" id="3.90.850.10">
    <property type="entry name" value="Fumarylacetoacetase-like, C-terminal domain"/>
    <property type="match status" value="1"/>
</dbReference>
<dbReference type="VEuPathDB" id="FungiDB:Z518_01769"/>
<dbReference type="GO" id="GO:0006107">
    <property type="term" value="P:oxaloacetate metabolic process"/>
    <property type="evidence" value="ECO:0007669"/>
    <property type="project" value="UniProtKB-ARBA"/>
</dbReference>
<evidence type="ECO:0000313" key="5">
    <source>
        <dbReference type="Proteomes" id="UP000053617"/>
    </source>
</evidence>
<dbReference type="GO" id="GO:0046872">
    <property type="term" value="F:metal ion binding"/>
    <property type="evidence" value="ECO:0007669"/>
    <property type="project" value="UniProtKB-KW"/>
</dbReference>
<dbReference type="InterPro" id="IPR036663">
    <property type="entry name" value="Fumarylacetoacetase_C_sf"/>
</dbReference>
<evidence type="ECO:0000256" key="1">
    <source>
        <dbReference type="ARBA" id="ARBA00010211"/>
    </source>
</evidence>
<dbReference type="InterPro" id="IPR011234">
    <property type="entry name" value="Fumarylacetoacetase-like_C"/>
</dbReference>
<comment type="similarity">
    <text evidence="1">Belongs to the FAH family.</text>
</comment>
<name>A0A0D2JMI6_9EURO</name>
<dbReference type="Proteomes" id="UP000053617">
    <property type="component" value="Unassembled WGS sequence"/>
</dbReference>
<dbReference type="Pfam" id="PF01557">
    <property type="entry name" value="FAA_hydrolase"/>
    <property type="match status" value="1"/>
</dbReference>
<dbReference type="OrthoDB" id="411064at2759"/>
<dbReference type="AlphaFoldDB" id="A0A0D2JMI6"/>